<proteinExistence type="predicted"/>
<reference key="2">
    <citation type="submission" date="2011-10" db="EMBL/GenBank/DDBJ databases">
        <title>The genome and transcriptome sequence of Clonorchis sinensis provide insights into the carcinogenic liver fluke.</title>
        <authorList>
            <person name="Wang X."/>
            <person name="Huang Y."/>
            <person name="Chen W."/>
            <person name="Liu H."/>
            <person name="Guo L."/>
            <person name="Chen Y."/>
            <person name="Luo F."/>
            <person name="Zhou W."/>
            <person name="Sun J."/>
            <person name="Mao Q."/>
            <person name="Liang P."/>
            <person name="Zhou C."/>
            <person name="Tian Y."/>
            <person name="Men J."/>
            <person name="Lv X."/>
            <person name="Huang L."/>
            <person name="Zhou J."/>
            <person name="Hu Y."/>
            <person name="Li R."/>
            <person name="Zhang F."/>
            <person name="Lei H."/>
            <person name="Li X."/>
            <person name="Hu X."/>
            <person name="Liang C."/>
            <person name="Xu J."/>
            <person name="Wu Z."/>
            <person name="Yu X."/>
        </authorList>
    </citation>
    <scope>NUCLEOTIDE SEQUENCE</scope>
    <source>
        <strain>Henan</strain>
    </source>
</reference>
<evidence type="ECO:0000313" key="1">
    <source>
        <dbReference type="EMBL" id="GAA57929.1"/>
    </source>
</evidence>
<sequence>EYTIAITNPDEVDHDRSPRFNQKCRTVSGEINFVPFGIKLPLTLQENRKHLANIMSERKQCQLDNQSLETSRNL</sequence>
<name>G7YYA0_CLOSI</name>
<dbReference type="AlphaFoldDB" id="G7YYA0"/>
<keyword evidence="2" id="KW-1185">Reference proteome</keyword>
<protein>
    <submittedName>
        <fullName evidence="1">Uncharacterized protein</fullName>
    </submittedName>
</protein>
<gene>
    <name evidence="1" type="ORF">CLF_113364</name>
</gene>
<feature type="non-terminal residue" evidence="1">
    <location>
        <position position="1"/>
    </location>
</feature>
<reference evidence="1" key="1">
    <citation type="journal article" date="2011" name="Genome Biol.">
        <title>The draft genome of the carcinogenic human liver fluke Clonorchis sinensis.</title>
        <authorList>
            <person name="Wang X."/>
            <person name="Chen W."/>
            <person name="Huang Y."/>
            <person name="Sun J."/>
            <person name="Men J."/>
            <person name="Liu H."/>
            <person name="Luo F."/>
            <person name="Guo L."/>
            <person name="Lv X."/>
            <person name="Deng C."/>
            <person name="Zhou C."/>
            <person name="Fan Y."/>
            <person name="Li X."/>
            <person name="Huang L."/>
            <person name="Hu Y."/>
            <person name="Liang C."/>
            <person name="Hu X."/>
            <person name="Xu J."/>
            <person name="Yu X."/>
        </authorList>
    </citation>
    <scope>NUCLEOTIDE SEQUENCE [LARGE SCALE GENOMIC DNA]</scope>
    <source>
        <strain evidence="1">Henan</strain>
    </source>
</reference>
<dbReference type="Proteomes" id="UP000008909">
    <property type="component" value="Unassembled WGS sequence"/>
</dbReference>
<organism evidence="1 2">
    <name type="scientific">Clonorchis sinensis</name>
    <name type="common">Chinese liver fluke</name>
    <dbReference type="NCBI Taxonomy" id="79923"/>
    <lineage>
        <taxon>Eukaryota</taxon>
        <taxon>Metazoa</taxon>
        <taxon>Spiralia</taxon>
        <taxon>Lophotrochozoa</taxon>
        <taxon>Platyhelminthes</taxon>
        <taxon>Trematoda</taxon>
        <taxon>Digenea</taxon>
        <taxon>Opisthorchiida</taxon>
        <taxon>Opisthorchiata</taxon>
        <taxon>Opisthorchiidae</taxon>
        <taxon>Clonorchis</taxon>
    </lineage>
</organism>
<evidence type="ECO:0000313" key="2">
    <source>
        <dbReference type="Proteomes" id="UP000008909"/>
    </source>
</evidence>
<dbReference type="EMBL" id="DF145193">
    <property type="protein sequence ID" value="GAA57929.1"/>
    <property type="molecule type" value="Genomic_DNA"/>
</dbReference>
<accession>G7YYA0</accession>